<keyword evidence="6" id="KW-0862">Zinc</keyword>
<dbReference type="FunFam" id="3.30.980.10:FF:000007">
    <property type="entry name" value="alanyl-tRNA editing protein Aarsd1"/>
    <property type="match status" value="1"/>
</dbReference>
<sequence>MQQHSGQHLISAIFEREHKIPTISWWLGEEVSYIELDIPSLNPQLVKDVEERVNHLIQQGVKVDVTIYNEDTPEEELSDARSARGLPADHKGDIRVINIEGVDSNMCCGTHVTNLSQLQVIKLLNSERSKRKDKTFLYFMCGNRVLKKLENCLDREQKLMALLKNNPSIHVELVEKLQKNVKVLSKNLQTSLRDLASLEAQKLKNSVPVPKYFSLHRKEAEPDFMSVFIQELSRQDIFLFLSTGDEKGIGNIVLYGSEEDVQNLGPRISEVLNGKGAGKGNKYQAKVNNMSNRPKAEKLIEEHFK</sequence>
<dbReference type="PANTHER" id="PTHR43462:SF1">
    <property type="entry name" value="ALANYL-TRNA EDITING PROTEIN AARSD1"/>
    <property type="match status" value="1"/>
</dbReference>
<evidence type="ECO:0000259" key="9">
    <source>
        <dbReference type="SMART" id="SM00863"/>
    </source>
</evidence>
<dbReference type="SUPFAM" id="SSF55186">
    <property type="entry name" value="ThrRS/AlaRS common domain"/>
    <property type="match status" value="1"/>
</dbReference>
<evidence type="ECO:0000256" key="1">
    <source>
        <dbReference type="ARBA" id="ARBA00001947"/>
    </source>
</evidence>
<keyword evidence="11" id="KW-1185">Reference proteome</keyword>
<keyword evidence="4" id="KW-0963">Cytoplasm</keyword>
<dbReference type="GO" id="GO:0002161">
    <property type="term" value="F:aminoacyl-tRNA deacylase activity"/>
    <property type="evidence" value="ECO:0007669"/>
    <property type="project" value="UniProtKB-ARBA"/>
</dbReference>
<protein>
    <recommendedName>
        <fullName evidence="9">Threonyl/alanyl tRNA synthetase SAD domain-containing protein</fullName>
    </recommendedName>
</protein>
<evidence type="ECO:0000256" key="5">
    <source>
        <dbReference type="ARBA" id="ARBA00022723"/>
    </source>
</evidence>
<evidence type="ECO:0000256" key="6">
    <source>
        <dbReference type="ARBA" id="ARBA00022833"/>
    </source>
</evidence>
<dbReference type="AlphaFoldDB" id="A0ABD2P2U6"/>
<dbReference type="SMART" id="SM00863">
    <property type="entry name" value="tRNA_SAD"/>
    <property type="match status" value="1"/>
</dbReference>
<evidence type="ECO:0000313" key="10">
    <source>
        <dbReference type="EMBL" id="KAL3285209.1"/>
    </source>
</evidence>
<keyword evidence="8" id="KW-0175">Coiled coil</keyword>
<comment type="subcellular location">
    <subcellularLocation>
        <location evidence="2">Cytoplasm</location>
    </subcellularLocation>
</comment>
<gene>
    <name evidence="10" type="ORF">HHI36_019324</name>
</gene>
<dbReference type="GO" id="GO:0006412">
    <property type="term" value="P:translation"/>
    <property type="evidence" value="ECO:0007669"/>
    <property type="project" value="UniProtKB-KW"/>
</dbReference>
<dbReference type="GO" id="GO:0046872">
    <property type="term" value="F:metal ion binding"/>
    <property type="evidence" value="ECO:0007669"/>
    <property type="project" value="UniProtKB-KW"/>
</dbReference>
<feature type="coiled-coil region" evidence="8">
    <location>
        <begin position="146"/>
        <end position="201"/>
    </location>
</feature>
<reference evidence="10 11" key="1">
    <citation type="journal article" date="2021" name="BMC Biol.">
        <title>Horizontally acquired antibacterial genes associated with adaptive radiation of ladybird beetles.</title>
        <authorList>
            <person name="Li H.S."/>
            <person name="Tang X.F."/>
            <person name="Huang Y.H."/>
            <person name="Xu Z.Y."/>
            <person name="Chen M.L."/>
            <person name="Du X.Y."/>
            <person name="Qiu B.Y."/>
            <person name="Chen P.T."/>
            <person name="Zhang W."/>
            <person name="Slipinski A."/>
            <person name="Escalona H.E."/>
            <person name="Waterhouse R.M."/>
            <person name="Zwick A."/>
            <person name="Pang H."/>
        </authorList>
    </citation>
    <scope>NUCLEOTIDE SEQUENCE [LARGE SCALE GENOMIC DNA]</scope>
    <source>
        <strain evidence="10">SYSU2018</strain>
    </source>
</reference>
<evidence type="ECO:0000256" key="3">
    <source>
        <dbReference type="ARBA" id="ARBA00008429"/>
    </source>
</evidence>
<dbReference type="InterPro" id="IPR018163">
    <property type="entry name" value="Thr/Ala-tRNA-synth_IIc_edit"/>
</dbReference>
<evidence type="ECO:0000256" key="8">
    <source>
        <dbReference type="SAM" id="Coils"/>
    </source>
</evidence>
<accession>A0ABD2P2U6</accession>
<dbReference type="InterPro" id="IPR012947">
    <property type="entry name" value="tRNA_SAD"/>
</dbReference>
<evidence type="ECO:0000256" key="2">
    <source>
        <dbReference type="ARBA" id="ARBA00004496"/>
    </source>
</evidence>
<dbReference type="PANTHER" id="PTHR43462">
    <property type="entry name" value="ALANYL-TRNA EDITING PROTEIN"/>
    <property type="match status" value="1"/>
</dbReference>
<keyword evidence="5" id="KW-0479">Metal-binding</keyword>
<dbReference type="EMBL" id="JABFTP020000165">
    <property type="protein sequence ID" value="KAL3285209.1"/>
    <property type="molecule type" value="Genomic_DNA"/>
</dbReference>
<evidence type="ECO:0000256" key="7">
    <source>
        <dbReference type="ARBA" id="ARBA00022917"/>
    </source>
</evidence>
<evidence type="ECO:0000256" key="4">
    <source>
        <dbReference type="ARBA" id="ARBA00022490"/>
    </source>
</evidence>
<name>A0ABD2P2U6_9CUCU</name>
<dbReference type="Gene3D" id="3.30.980.10">
    <property type="entry name" value="Threonyl-trna Synthetase, Chain A, domain 2"/>
    <property type="match status" value="1"/>
</dbReference>
<dbReference type="InterPro" id="IPR051335">
    <property type="entry name" value="Alanyl-tRNA_Editing_Enzymes"/>
</dbReference>
<comment type="caution">
    <text evidence="10">The sequence shown here is derived from an EMBL/GenBank/DDBJ whole genome shotgun (WGS) entry which is preliminary data.</text>
</comment>
<keyword evidence="7" id="KW-0648">Protein biosynthesis</keyword>
<comment type="cofactor">
    <cofactor evidence="1">
        <name>Zn(2+)</name>
        <dbReference type="ChEBI" id="CHEBI:29105"/>
    </cofactor>
</comment>
<dbReference type="Proteomes" id="UP001516400">
    <property type="component" value="Unassembled WGS sequence"/>
</dbReference>
<organism evidence="10 11">
    <name type="scientific">Cryptolaemus montrouzieri</name>
    <dbReference type="NCBI Taxonomy" id="559131"/>
    <lineage>
        <taxon>Eukaryota</taxon>
        <taxon>Metazoa</taxon>
        <taxon>Ecdysozoa</taxon>
        <taxon>Arthropoda</taxon>
        <taxon>Hexapoda</taxon>
        <taxon>Insecta</taxon>
        <taxon>Pterygota</taxon>
        <taxon>Neoptera</taxon>
        <taxon>Endopterygota</taxon>
        <taxon>Coleoptera</taxon>
        <taxon>Polyphaga</taxon>
        <taxon>Cucujiformia</taxon>
        <taxon>Coccinelloidea</taxon>
        <taxon>Coccinellidae</taxon>
        <taxon>Scymninae</taxon>
        <taxon>Scymnini</taxon>
        <taxon>Cryptolaemus</taxon>
    </lineage>
</organism>
<feature type="domain" description="Threonyl/alanyl tRNA synthetase SAD" evidence="9">
    <location>
        <begin position="94"/>
        <end position="138"/>
    </location>
</feature>
<comment type="similarity">
    <text evidence="3">Belongs to the class-II aminoacyl-tRNA synthetase family. Alax-L subfamily.</text>
</comment>
<dbReference type="GO" id="GO:0005737">
    <property type="term" value="C:cytoplasm"/>
    <property type="evidence" value="ECO:0007669"/>
    <property type="project" value="UniProtKB-SubCell"/>
</dbReference>
<dbReference type="Pfam" id="PF07973">
    <property type="entry name" value="tRNA_SAD"/>
    <property type="match status" value="1"/>
</dbReference>
<evidence type="ECO:0000313" key="11">
    <source>
        <dbReference type="Proteomes" id="UP001516400"/>
    </source>
</evidence>
<proteinExistence type="inferred from homology"/>